<dbReference type="Proteomes" id="UP001519308">
    <property type="component" value="Unassembled WGS sequence"/>
</dbReference>
<accession>A0ABS4K824</accession>
<dbReference type="InterPro" id="IPR029058">
    <property type="entry name" value="AB_hydrolase_fold"/>
</dbReference>
<name>A0ABS4K824_9CLOT</name>
<keyword evidence="2" id="KW-1185">Reference proteome</keyword>
<comment type="caution">
    <text evidence="1">The sequence shown here is derived from an EMBL/GenBank/DDBJ whole genome shotgun (WGS) entry which is preliminary data.</text>
</comment>
<organism evidence="1 2">
    <name type="scientific">Clostridium punense</name>
    <dbReference type="NCBI Taxonomy" id="1054297"/>
    <lineage>
        <taxon>Bacteria</taxon>
        <taxon>Bacillati</taxon>
        <taxon>Bacillota</taxon>
        <taxon>Clostridia</taxon>
        <taxon>Eubacteriales</taxon>
        <taxon>Clostridiaceae</taxon>
        <taxon>Clostridium</taxon>
    </lineage>
</organism>
<proteinExistence type="predicted"/>
<gene>
    <name evidence="1" type="ORF">J2Z44_003782</name>
</gene>
<dbReference type="RefSeq" id="WP_209649921.1">
    <property type="nucleotide sequence ID" value="NZ_JAGGLL010000042.1"/>
</dbReference>
<sequence>MNYKNFFELEEYYSIPFSEKKYDEVLNILLHAKELLSKDEYEENLFELMIDESRIYTRTNNSDSCIKLIKRALEKGYSFPLDWSNFDLLRNHPEYEALNNLNAKLLKQAKENSKLEYEVHLPKSYDPTKKHPLFFCLHGDGFRCNIKNTSWCWKPDALLEKGYIVVYPQSSQMYFHNSFGWLSDPELSRKELKYCYEQLLLDYSIDETCVIIGGFSGGATTCIDIAFENTIPIRGVIGLCPAEYLKIIGLEDTKELAERKTKIVILEGEQDTDPTVQHLLKLFKEVGLDHEYHINKGIGHWYPEDLAERTLKAVEFITSN</sequence>
<evidence type="ECO:0000313" key="1">
    <source>
        <dbReference type="EMBL" id="MBP2023937.1"/>
    </source>
</evidence>
<dbReference type="Gene3D" id="3.40.50.1820">
    <property type="entry name" value="alpha/beta hydrolase"/>
    <property type="match status" value="1"/>
</dbReference>
<dbReference type="EMBL" id="JAGGLL010000042">
    <property type="protein sequence ID" value="MBP2023937.1"/>
    <property type="molecule type" value="Genomic_DNA"/>
</dbReference>
<evidence type="ECO:0000313" key="2">
    <source>
        <dbReference type="Proteomes" id="UP001519308"/>
    </source>
</evidence>
<dbReference type="SUPFAM" id="SSF53474">
    <property type="entry name" value="alpha/beta-Hydrolases"/>
    <property type="match status" value="1"/>
</dbReference>
<reference evidence="1 2" key="1">
    <citation type="submission" date="2021-03" db="EMBL/GenBank/DDBJ databases">
        <title>Genomic Encyclopedia of Type Strains, Phase IV (KMG-IV): sequencing the most valuable type-strain genomes for metagenomic binning, comparative biology and taxonomic classification.</title>
        <authorList>
            <person name="Goeker M."/>
        </authorList>
    </citation>
    <scope>NUCLEOTIDE SEQUENCE [LARGE SCALE GENOMIC DNA]</scope>
    <source>
        <strain evidence="1 2">DSM 28650</strain>
    </source>
</reference>
<protein>
    <submittedName>
        <fullName evidence="1">Esterase</fullName>
    </submittedName>
</protein>